<sequence>MYLGIGDATECAILSFDSRTEEISELIPLPYVGFHSENVNHGSTLFELEGALSTFRDDHPYVFNIWMFKMYGVEQSWTQIYSIRKSILLHPVYFMTRRYWEEW</sequence>
<evidence type="ECO:0000313" key="2">
    <source>
        <dbReference type="Proteomes" id="UP000541444"/>
    </source>
</evidence>
<dbReference type="AlphaFoldDB" id="A0A7J7L7L2"/>
<comment type="caution">
    <text evidence="1">The sequence shown here is derived from an EMBL/GenBank/DDBJ whole genome shotgun (WGS) entry which is preliminary data.</text>
</comment>
<dbReference type="EMBL" id="JACGCM010002568">
    <property type="protein sequence ID" value="KAF6138621.1"/>
    <property type="molecule type" value="Genomic_DNA"/>
</dbReference>
<gene>
    <name evidence="1" type="ORF">GIB67_032515</name>
</gene>
<evidence type="ECO:0000313" key="1">
    <source>
        <dbReference type="EMBL" id="KAF6138621.1"/>
    </source>
</evidence>
<evidence type="ECO:0008006" key="3">
    <source>
        <dbReference type="Google" id="ProtNLM"/>
    </source>
</evidence>
<organism evidence="1 2">
    <name type="scientific">Kingdonia uniflora</name>
    <dbReference type="NCBI Taxonomy" id="39325"/>
    <lineage>
        <taxon>Eukaryota</taxon>
        <taxon>Viridiplantae</taxon>
        <taxon>Streptophyta</taxon>
        <taxon>Embryophyta</taxon>
        <taxon>Tracheophyta</taxon>
        <taxon>Spermatophyta</taxon>
        <taxon>Magnoliopsida</taxon>
        <taxon>Ranunculales</taxon>
        <taxon>Circaeasteraceae</taxon>
        <taxon>Kingdonia</taxon>
    </lineage>
</organism>
<keyword evidence="2" id="KW-1185">Reference proteome</keyword>
<proteinExistence type="predicted"/>
<reference evidence="1 2" key="1">
    <citation type="journal article" date="2020" name="IScience">
        <title>Genome Sequencing of the Endangered Kingdonia uniflora (Circaeasteraceae, Ranunculales) Reveals Potential Mechanisms of Evolutionary Specialization.</title>
        <authorList>
            <person name="Sun Y."/>
            <person name="Deng T."/>
            <person name="Zhang A."/>
            <person name="Moore M.J."/>
            <person name="Landis J.B."/>
            <person name="Lin N."/>
            <person name="Zhang H."/>
            <person name="Zhang X."/>
            <person name="Huang J."/>
            <person name="Zhang X."/>
            <person name="Sun H."/>
            <person name="Wang H."/>
        </authorList>
    </citation>
    <scope>NUCLEOTIDE SEQUENCE [LARGE SCALE GENOMIC DNA]</scope>
    <source>
        <strain evidence="1">TB1705</strain>
        <tissue evidence="1">Leaf</tissue>
    </source>
</reference>
<name>A0A7J7L7L2_9MAGN</name>
<protein>
    <recommendedName>
        <fullName evidence="3">F-box associated domain-containing protein</fullName>
    </recommendedName>
</protein>
<accession>A0A7J7L7L2</accession>
<dbReference type="Proteomes" id="UP000541444">
    <property type="component" value="Unassembled WGS sequence"/>
</dbReference>